<dbReference type="Proteomes" id="UP000192917">
    <property type="component" value="Unassembled WGS sequence"/>
</dbReference>
<keyword evidence="2 3" id="KW-0378">Hydrolase</keyword>
<dbReference type="Gene3D" id="3.30.1330.200">
    <property type="match status" value="1"/>
</dbReference>
<dbReference type="EC" id="3.5.1.44" evidence="3"/>
<sequence>MSCSATQAPPTAAPARRVFLLPGSIHVAARPTLITTILGSCIAVCLWDPRRRAGGMNHFVLPARIDGNRSARYGDAAIESLVEELVGLGCKVGDLQAKLFGGAAVLRHGTETTVGERNLEMALERLRHYGVPVVAQRTGGESGFVIHLDTGTGAVDVRPVAPGFSPPPAGRPAARGGGPLPATRRD</sequence>
<evidence type="ECO:0000256" key="2">
    <source>
        <dbReference type="ARBA" id="ARBA00022801"/>
    </source>
</evidence>
<dbReference type="SUPFAM" id="SSF64438">
    <property type="entry name" value="CNF1/YfiH-like putative cysteine hydrolases"/>
    <property type="match status" value="1"/>
</dbReference>
<comment type="catalytic activity">
    <reaction evidence="3">
        <text>L-glutaminyl-[protein] + H2O = L-glutamyl-[protein] + NH4(+)</text>
        <dbReference type="Rhea" id="RHEA:16441"/>
        <dbReference type="Rhea" id="RHEA-COMP:10207"/>
        <dbReference type="Rhea" id="RHEA-COMP:10208"/>
        <dbReference type="ChEBI" id="CHEBI:15377"/>
        <dbReference type="ChEBI" id="CHEBI:28938"/>
        <dbReference type="ChEBI" id="CHEBI:29973"/>
        <dbReference type="ChEBI" id="CHEBI:30011"/>
        <dbReference type="EC" id="3.5.1.44"/>
    </reaction>
</comment>
<dbReference type="AlphaFoldDB" id="A0A1Y6CSI7"/>
<dbReference type="RefSeq" id="WP_085127439.1">
    <property type="nucleotide sequence ID" value="NZ_FWZX01000059.1"/>
</dbReference>
<gene>
    <name evidence="3" type="primary">cheD</name>
    <name evidence="5" type="ORF">SAMN05428998_1594</name>
</gene>
<comment type="similarity">
    <text evidence="3">Belongs to the CheD family.</text>
</comment>
<organism evidence="5 6">
    <name type="scientific">Tistlia consotensis USBA 355</name>
    <dbReference type="NCBI Taxonomy" id="560819"/>
    <lineage>
        <taxon>Bacteria</taxon>
        <taxon>Pseudomonadati</taxon>
        <taxon>Pseudomonadota</taxon>
        <taxon>Alphaproteobacteria</taxon>
        <taxon>Rhodospirillales</taxon>
        <taxon>Rhodovibrionaceae</taxon>
        <taxon>Tistlia</taxon>
    </lineage>
</organism>
<keyword evidence="1 3" id="KW-0145">Chemotaxis</keyword>
<dbReference type="PANTHER" id="PTHR35147:SF3">
    <property type="entry name" value="CHEMORECEPTOR GLUTAMINE DEAMIDASE CHED 1-RELATED"/>
    <property type="match status" value="1"/>
</dbReference>
<dbReference type="GO" id="GO:0006935">
    <property type="term" value="P:chemotaxis"/>
    <property type="evidence" value="ECO:0007669"/>
    <property type="project" value="UniProtKB-UniRule"/>
</dbReference>
<dbReference type="InterPro" id="IPR038592">
    <property type="entry name" value="CheD-like_sf"/>
</dbReference>
<dbReference type="STRING" id="560819.SAMN05428998_1594"/>
<dbReference type="EMBL" id="FWZX01000059">
    <property type="protein sequence ID" value="SMF84831.1"/>
    <property type="molecule type" value="Genomic_DNA"/>
</dbReference>
<feature type="region of interest" description="Disordered" evidence="4">
    <location>
        <begin position="157"/>
        <end position="186"/>
    </location>
</feature>
<dbReference type="PANTHER" id="PTHR35147">
    <property type="entry name" value="CHEMORECEPTOR GLUTAMINE DEAMIDASE CHED-RELATED"/>
    <property type="match status" value="1"/>
</dbReference>
<comment type="function">
    <text evidence="3">Probably deamidates glutamine residues to glutamate on methyl-accepting chemotaxis receptors (MCPs), playing an important role in chemotaxis.</text>
</comment>
<name>A0A1Y6CSI7_9PROT</name>
<dbReference type="Pfam" id="PF03975">
    <property type="entry name" value="CheD"/>
    <property type="match status" value="1"/>
</dbReference>
<evidence type="ECO:0000313" key="6">
    <source>
        <dbReference type="Proteomes" id="UP000192917"/>
    </source>
</evidence>
<evidence type="ECO:0000313" key="5">
    <source>
        <dbReference type="EMBL" id="SMF84831.1"/>
    </source>
</evidence>
<dbReference type="InterPro" id="IPR005659">
    <property type="entry name" value="Chemorcpt_Glu_NH3ase_CheD"/>
</dbReference>
<evidence type="ECO:0000256" key="1">
    <source>
        <dbReference type="ARBA" id="ARBA00022500"/>
    </source>
</evidence>
<protein>
    <recommendedName>
        <fullName evidence="3">Probable chemoreceptor glutamine deamidase CheD</fullName>
        <ecNumber evidence="3">3.5.1.44</ecNumber>
    </recommendedName>
</protein>
<keyword evidence="6" id="KW-1185">Reference proteome</keyword>
<dbReference type="GO" id="GO:0050568">
    <property type="term" value="F:protein-glutamine glutaminase activity"/>
    <property type="evidence" value="ECO:0007669"/>
    <property type="project" value="UniProtKB-UniRule"/>
</dbReference>
<dbReference type="HAMAP" id="MF_01440">
    <property type="entry name" value="CheD"/>
    <property type="match status" value="1"/>
</dbReference>
<dbReference type="InterPro" id="IPR011324">
    <property type="entry name" value="Cytotoxic_necrot_fac-like_cat"/>
</dbReference>
<proteinExistence type="inferred from homology"/>
<evidence type="ECO:0000256" key="4">
    <source>
        <dbReference type="SAM" id="MobiDB-lite"/>
    </source>
</evidence>
<evidence type="ECO:0000256" key="3">
    <source>
        <dbReference type="HAMAP-Rule" id="MF_01440"/>
    </source>
</evidence>
<accession>A0A1Y6CSI7</accession>
<reference evidence="5 6" key="1">
    <citation type="submission" date="2017-04" db="EMBL/GenBank/DDBJ databases">
        <authorList>
            <person name="Afonso C.L."/>
            <person name="Miller P.J."/>
            <person name="Scott M.A."/>
            <person name="Spackman E."/>
            <person name="Goraichik I."/>
            <person name="Dimitrov K.M."/>
            <person name="Suarez D.L."/>
            <person name="Swayne D.E."/>
        </authorList>
    </citation>
    <scope>NUCLEOTIDE SEQUENCE [LARGE SCALE GENOMIC DNA]</scope>
    <source>
        <strain evidence="5 6">USBA 355</strain>
    </source>
</reference>
<dbReference type="CDD" id="cd16352">
    <property type="entry name" value="CheD"/>
    <property type="match status" value="1"/>
</dbReference>